<sequence length="73" mass="7833">MQRGIVKLAQALAGEDDNIQMIQISTVVSEGFTGDTLDLVPINCPADIFLGNDQPQSRMFLAVMPGQQQDIGA</sequence>
<protein>
    <submittedName>
        <fullName evidence="1">Uncharacterized protein</fullName>
    </submittedName>
</protein>
<proteinExistence type="predicted"/>
<gene>
    <name evidence="1" type="ORF">BN1049_01685</name>
</gene>
<dbReference type="AlphaFoldDB" id="A0A078MEN1"/>
<reference evidence="1" key="1">
    <citation type="submission" date="2014-07" db="EMBL/GenBank/DDBJ databases">
        <authorList>
            <person name="Urmite Genomes Urmite Genomes"/>
        </authorList>
    </citation>
    <scope>NUCLEOTIDE SEQUENCE</scope>
    <source>
        <strain evidence="1">12M76_air</strain>
    </source>
</reference>
<evidence type="ECO:0000313" key="1">
    <source>
        <dbReference type="EMBL" id="CEA04695.1"/>
    </source>
</evidence>
<dbReference type="EMBL" id="LM997413">
    <property type="protein sequence ID" value="CEA04695.1"/>
    <property type="molecule type" value="Genomic_DNA"/>
</dbReference>
<accession>A0A078MEN1</accession>
<organism evidence="1">
    <name type="scientific">Pseudomonas saudimassiliensis</name>
    <dbReference type="NCBI Taxonomy" id="1461581"/>
    <lineage>
        <taxon>Bacteria</taxon>
        <taxon>Pseudomonadati</taxon>
        <taxon>Pseudomonadota</taxon>
        <taxon>Gammaproteobacteria</taxon>
        <taxon>Pseudomonadales</taxon>
        <taxon>Pseudomonadaceae</taxon>
        <taxon>Pseudomonas</taxon>
    </lineage>
</organism>
<name>A0A078MEN1_9PSED</name>
<dbReference type="EMBL" id="LK391969">
    <property type="protein sequence ID" value="CEF26752.1"/>
    <property type="molecule type" value="Genomic_DNA"/>
</dbReference>